<evidence type="ECO:0000256" key="1">
    <source>
        <dbReference type="ARBA" id="ARBA00022553"/>
    </source>
</evidence>
<dbReference type="Proteomes" id="UP000253090">
    <property type="component" value="Unassembled WGS sequence"/>
</dbReference>
<feature type="domain" description="OmpR/PhoB-type" evidence="7">
    <location>
        <begin position="1"/>
        <end position="92"/>
    </location>
</feature>
<evidence type="ECO:0000313" key="9">
    <source>
        <dbReference type="Proteomes" id="UP000253090"/>
    </source>
</evidence>
<keyword evidence="9" id="KW-1185">Reference proteome</keyword>
<proteinExistence type="predicted"/>
<dbReference type="PANTHER" id="PTHR48111:SF40">
    <property type="entry name" value="PHOSPHATE REGULON TRANSCRIPTIONAL REGULATORY PROTEIN PHOB"/>
    <property type="match status" value="1"/>
</dbReference>
<evidence type="ECO:0000256" key="5">
    <source>
        <dbReference type="ARBA" id="ARBA00023163"/>
    </source>
</evidence>
<dbReference type="EMBL" id="QPJW01000012">
    <property type="protein sequence ID" value="RCX16453.1"/>
    <property type="molecule type" value="Genomic_DNA"/>
</dbReference>
<dbReference type="InterPro" id="IPR001867">
    <property type="entry name" value="OmpR/PhoB-type_DNA-bd"/>
</dbReference>
<protein>
    <submittedName>
        <fullName evidence="8">Transcriptional regulator</fullName>
    </submittedName>
</protein>
<dbReference type="GO" id="GO:0006355">
    <property type="term" value="P:regulation of DNA-templated transcription"/>
    <property type="evidence" value="ECO:0007669"/>
    <property type="project" value="InterPro"/>
</dbReference>
<keyword evidence="4 6" id="KW-0238">DNA-binding</keyword>
<evidence type="ECO:0000256" key="6">
    <source>
        <dbReference type="PROSITE-ProRule" id="PRU01091"/>
    </source>
</evidence>
<accession>A0A369B4P2</accession>
<gene>
    <name evidence="8" type="ORF">DFP94_11273</name>
</gene>
<keyword evidence="1" id="KW-0597">Phosphoprotein</keyword>
<organism evidence="8 9">
    <name type="scientific">Fontibacillus phaseoli</name>
    <dbReference type="NCBI Taxonomy" id="1416533"/>
    <lineage>
        <taxon>Bacteria</taxon>
        <taxon>Bacillati</taxon>
        <taxon>Bacillota</taxon>
        <taxon>Bacilli</taxon>
        <taxon>Bacillales</taxon>
        <taxon>Paenibacillaceae</taxon>
        <taxon>Fontibacillus</taxon>
    </lineage>
</organism>
<feature type="DNA-binding region" description="OmpR/PhoB-type" evidence="6">
    <location>
        <begin position="1"/>
        <end position="92"/>
    </location>
</feature>
<name>A0A369B4P2_9BACL</name>
<dbReference type="PANTHER" id="PTHR48111">
    <property type="entry name" value="REGULATOR OF RPOS"/>
    <property type="match status" value="1"/>
</dbReference>
<keyword evidence="2" id="KW-0902">Two-component regulatory system</keyword>
<keyword evidence="3" id="KW-0805">Transcription regulation</keyword>
<dbReference type="RefSeq" id="WP_114498400.1">
    <property type="nucleotide sequence ID" value="NZ_QPJW01000012.1"/>
</dbReference>
<evidence type="ECO:0000256" key="2">
    <source>
        <dbReference type="ARBA" id="ARBA00023012"/>
    </source>
</evidence>
<dbReference type="SMART" id="SM00862">
    <property type="entry name" value="Trans_reg_C"/>
    <property type="match status" value="1"/>
</dbReference>
<dbReference type="GO" id="GO:0032993">
    <property type="term" value="C:protein-DNA complex"/>
    <property type="evidence" value="ECO:0007669"/>
    <property type="project" value="TreeGrafter"/>
</dbReference>
<dbReference type="GO" id="GO:0000156">
    <property type="term" value="F:phosphorelay response regulator activity"/>
    <property type="evidence" value="ECO:0007669"/>
    <property type="project" value="TreeGrafter"/>
</dbReference>
<evidence type="ECO:0000256" key="3">
    <source>
        <dbReference type="ARBA" id="ARBA00023015"/>
    </source>
</evidence>
<comment type="caution">
    <text evidence="8">The sequence shown here is derived from an EMBL/GenBank/DDBJ whole genome shotgun (WGS) entry which is preliminary data.</text>
</comment>
<reference evidence="8 9" key="1">
    <citation type="submission" date="2018-07" db="EMBL/GenBank/DDBJ databases">
        <title>Genomic Encyclopedia of Type Strains, Phase III (KMG-III): the genomes of soil and plant-associated and newly described type strains.</title>
        <authorList>
            <person name="Whitman W."/>
        </authorList>
    </citation>
    <scope>NUCLEOTIDE SEQUENCE [LARGE SCALE GENOMIC DNA]</scope>
    <source>
        <strain evidence="8 9">CECT 8333</strain>
    </source>
</reference>
<dbReference type="InterPro" id="IPR016032">
    <property type="entry name" value="Sig_transdc_resp-reg_C-effctor"/>
</dbReference>
<sequence length="388" mass="45155">MAQLIFDPAGYTVTEGTESVELLAKEFALLQFLYEHRGQAFSREQLLDRVWVLEYPVERTVDDHIYRLRKKLHHWSHIRINTIRGYGYSLIMADPKGVDNPSMRDEEIKSAVLGLFEKYHLLGQGKSIMALAAQHEVLGFEIDAFYRRYIRFIQADIKWFVETGEVHPRERLYWLLLLYWATAPDSARVLGYCEAALKQGLMTPEQHREMEILNILEVYADAGQPEKAIERFVHTRRVVEHDGLIGFVMPVALMEMYVHLVAGNWNEADQTSARLERLLEKEPYIREIGRFRVFKGLRLLSEGQEREAEKCLDEGLEVLGMSLHIPLYIAAINQINLFLWRYYPESPLVRKYASLFESVEKEHQLLTQRQDLEQSIMEILANGASGIK</sequence>
<evidence type="ECO:0000259" key="7">
    <source>
        <dbReference type="PROSITE" id="PS51755"/>
    </source>
</evidence>
<dbReference type="PROSITE" id="PS51755">
    <property type="entry name" value="OMPR_PHOB"/>
    <property type="match status" value="1"/>
</dbReference>
<dbReference type="AlphaFoldDB" id="A0A369B4P2"/>
<dbReference type="CDD" id="cd00383">
    <property type="entry name" value="trans_reg_C"/>
    <property type="match status" value="1"/>
</dbReference>
<dbReference type="InterPro" id="IPR039420">
    <property type="entry name" value="WalR-like"/>
</dbReference>
<dbReference type="Gene3D" id="1.10.10.10">
    <property type="entry name" value="Winged helix-like DNA-binding domain superfamily/Winged helix DNA-binding domain"/>
    <property type="match status" value="1"/>
</dbReference>
<evidence type="ECO:0000256" key="4">
    <source>
        <dbReference type="ARBA" id="ARBA00023125"/>
    </source>
</evidence>
<dbReference type="GO" id="GO:0005829">
    <property type="term" value="C:cytosol"/>
    <property type="evidence" value="ECO:0007669"/>
    <property type="project" value="TreeGrafter"/>
</dbReference>
<evidence type="ECO:0000313" key="8">
    <source>
        <dbReference type="EMBL" id="RCX16453.1"/>
    </source>
</evidence>
<dbReference type="SUPFAM" id="SSF46894">
    <property type="entry name" value="C-terminal effector domain of the bipartite response regulators"/>
    <property type="match status" value="1"/>
</dbReference>
<dbReference type="GO" id="GO:0000976">
    <property type="term" value="F:transcription cis-regulatory region binding"/>
    <property type="evidence" value="ECO:0007669"/>
    <property type="project" value="TreeGrafter"/>
</dbReference>
<dbReference type="Pfam" id="PF00486">
    <property type="entry name" value="Trans_reg_C"/>
    <property type="match status" value="1"/>
</dbReference>
<dbReference type="OrthoDB" id="54343at2"/>
<keyword evidence="5" id="KW-0804">Transcription</keyword>
<dbReference type="InterPro" id="IPR036388">
    <property type="entry name" value="WH-like_DNA-bd_sf"/>
</dbReference>